<name>A0A6G1Q502_CHAAH</name>
<dbReference type="AlphaFoldDB" id="A0A6G1Q502"/>
<proteinExistence type="predicted"/>
<evidence type="ECO:0000313" key="2">
    <source>
        <dbReference type="Proteomes" id="UP000503349"/>
    </source>
</evidence>
<dbReference type="EMBL" id="CM015724">
    <property type="protein sequence ID" value="KAF3697433.1"/>
    <property type="molecule type" value="Genomic_DNA"/>
</dbReference>
<evidence type="ECO:0000313" key="1">
    <source>
        <dbReference type="EMBL" id="KAF3697433.1"/>
    </source>
</evidence>
<reference evidence="1 2" key="1">
    <citation type="submission" date="2019-02" db="EMBL/GenBank/DDBJ databases">
        <title>Opniocepnalus argus genome.</title>
        <authorList>
            <person name="Zhou C."/>
            <person name="Xiao S."/>
        </authorList>
    </citation>
    <scope>NUCLEOTIDE SEQUENCE [LARGE SCALE GENOMIC DNA]</scope>
    <source>
        <strain evidence="1">OARG1902GOOAL</strain>
        <tissue evidence="1">Muscle</tissue>
    </source>
</reference>
<organism evidence="1 2">
    <name type="scientific">Channa argus</name>
    <name type="common">Northern snakehead</name>
    <name type="synonym">Ophicephalus argus</name>
    <dbReference type="NCBI Taxonomy" id="215402"/>
    <lineage>
        <taxon>Eukaryota</taxon>
        <taxon>Metazoa</taxon>
        <taxon>Chordata</taxon>
        <taxon>Craniata</taxon>
        <taxon>Vertebrata</taxon>
        <taxon>Euteleostomi</taxon>
        <taxon>Actinopterygii</taxon>
        <taxon>Neopterygii</taxon>
        <taxon>Teleostei</taxon>
        <taxon>Neoteleostei</taxon>
        <taxon>Acanthomorphata</taxon>
        <taxon>Anabantaria</taxon>
        <taxon>Anabantiformes</taxon>
        <taxon>Channoidei</taxon>
        <taxon>Channidae</taxon>
        <taxon>Channa</taxon>
    </lineage>
</organism>
<accession>A0A6G1Q502</accession>
<keyword evidence="2" id="KW-1185">Reference proteome</keyword>
<reference evidence="2" key="2">
    <citation type="submission" date="2019-02" db="EMBL/GenBank/DDBJ databases">
        <title>Opniocepnalus argus Var Kimnra genome.</title>
        <authorList>
            <person name="Zhou C."/>
            <person name="Xiao S."/>
        </authorList>
    </citation>
    <scope>NUCLEOTIDE SEQUENCE [LARGE SCALE GENOMIC DNA]</scope>
</reference>
<sequence>MLLTEPLLRCPGGVFGIIVMLEDQPRLIFNALADGRRFLLKISRFSENCSHN</sequence>
<protein>
    <submittedName>
        <fullName evidence="1">Uncharacterized protein</fullName>
    </submittedName>
</protein>
<gene>
    <name evidence="1" type="ORF">EXN66_Car013113</name>
</gene>
<dbReference type="Proteomes" id="UP000503349">
    <property type="component" value="Chromosome 13"/>
</dbReference>